<dbReference type="Proteomes" id="UP000221101">
    <property type="component" value="Unassembled WGS sequence"/>
</dbReference>
<dbReference type="AlphaFoldDB" id="A0A2D0L2V5"/>
<dbReference type="InterPro" id="IPR014710">
    <property type="entry name" value="RmlC-like_jellyroll"/>
</dbReference>
<protein>
    <submittedName>
        <fullName evidence="1">Uncharacterized protein</fullName>
    </submittedName>
</protein>
<dbReference type="Gene3D" id="2.60.120.10">
    <property type="entry name" value="Jelly Rolls"/>
    <property type="match status" value="1"/>
</dbReference>
<evidence type="ECO:0000313" key="2">
    <source>
        <dbReference type="Proteomes" id="UP000221101"/>
    </source>
</evidence>
<reference evidence="1 2" key="1">
    <citation type="journal article" date="2017" name="Nat. Microbiol.">
        <title>Natural product diversity associated with the nematode symbionts Photorhabdus and Xenorhabdus.</title>
        <authorList>
            <person name="Tobias N.J."/>
            <person name="Wolff H."/>
            <person name="Djahanschiri B."/>
            <person name="Grundmann F."/>
            <person name="Kronenwerth M."/>
            <person name="Shi Y.M."/>
            <person name="Simonyi S."/>
            <person name="Grun P."/>
            <person name="Shapiro-Ilan D."/>
            <person name="Pidot S.J."/>
            <person name="Stinear T.P."/>
            <person name="Ebersberger I."/>
            <person name="Bode H.B."/>
        </authorList>
    </citation>
    <scope>NUCLEOTIDE SEQUENCE [LARGE SCALE GENOMIC DNA]</scope>
    <source>
        <strain evidence="1 2">DSM 17907</strain>
    </source>
</reference>
<comment type="caution">
    <text evidence="1">The sequence shown here is derived from an EMBL/GenBank/DDBJ whole genome shotgun (WGS) entry which is preliminary data.</text>
</comment>
<keyword evidence="2" id="KW-1185">Reference proteome</keyword>
<proteinExistence type="predicted"/>
<sequence length="128" mass="14406">MIEFASFSTEEAIKDNAVGISVRQMIKKEGLNAYATVINAGKRVGCHNHSIGEEWYIILSGDGEIWTGKGSDNEVHNIQKRRFSQGDIFCIYPNTAHQLVAYENVKLIFLCPESHLSHDRVCFSDICE</sequence>
<dbReference type="RefSeq" id="WP_099143100.1">
    <property type="nucleotide sequence ID" value="NZ_CAWNOR010000062.1"/>
</dbReference>
<gene>
    <name evidence="1" type="ORF">Xkoz_03280</name>
</gene>
<accession>A0A2D0L2V5</accession>
<name>A0A2D0L2V5_9GAMM</name>
<dbReference type="OrthoDB" id="6444024at2"/>
<dbReference type="SUPFAM" id="SSF51182">
    <property type="entry name" value="RmlC-like cupins"/>
    <property type="match status" value="1"/>
</dbReference>
<organism evidence="1 2">
    <name type="scientific">Xenorhabdus kozodoii</name>
    <dbReference type="NCBI Taxonomy" id="351676"/>
    <lineage>
        <taxon>Bacteria</taxon>
        <taxon>Pseudomonadati</taxon>
        <taxon>Pseudomonadota</taxon>
        <taxon>Gammaproteobacteria</taxon>
        <taxon>Enterobacterales</taxon>
        <taxon>Morganellaceae</taxon>
        <taxon>Xenorhabdus</taxon>
    </lineage>
</organism>
<dbReference type="CDD" id="cd02208">
    <property type="entry name" value="cupin_RmlC-like"/>
    <property type="match status" value="1"/>
</dbReference>
<dbReference type="EMBL" id="NJCX01000028">
    <property type="protein sequence ID" value="PHM70014.1"/>
    <property type="molecule type" value="Genomic_DNA"/>
</dbReference>
<dbReference type="InterPro" id="IPR011051">
    <property type="entry name" value="RmlC_Cupin_sf"/>
</dbReference>
<evidence type="ECO:0000313" key="1">
    <source>
        <dbReference type="EMBL" id="PHM70014.1"/>
    </source>
</evidence>